<keyword evidence="10" id="KW-0539">Nucleus</keyword>
<evidence type="ECO:0000313" key="15">
    <source>
        <dbReference type="EMBL" id="KAK0152669.1"/>
    </source>
</evidence>
<dbReference type="Pfam" id="PF00619">
    <property type="entry name" value="CARD"/>
    <property type="match status" value="1"/>
</dbReference>
<dbReference type="Gene3D" id="1.10.533.10">
    <property type="entry name" value="Death Domain, Fas"/>
    <property type="match status" value="1"/>
</dbReference>
<dbReference type="GO" id="GO:0008270">
    <property type="term" value="F:zinc ion binding"/>
    <property type="evidence" value="ECO:0007669"/>
    <property type="project" value="UniProtKB-KW"/>
</dbReference>
<evidence type="ECO:0000256" key="7">
    <source>
        <dbReference type="ARBA" id="ARBA00022737"/>
    </source>
</evidence>
<dbReference type="PROSITE" id="PS01282">
    <property type="entry name" value="BIR_REPEAT_1"/>
    <property type="match status" value="1"/>
</dbReference>
<dbReference type="PANTHER" id="PTHR10044">
    <property type="entry name" value="INHIBITOR OF APOPTOSIS"/>
    <property type="match status" value="1"/>
</dbReference>
<protein>
    <submittedName>
        <fullName evidence="15">Baculoviral IAP repeat-containing protein 2</fullName>
    </submittedName>
</protein>
<dbReference type="GO" id="GO:0006915">
    <property type="term" value="P:apoptotic process"/>
    <property type="evidence" value="ECO:0007669"/>
    <property type="project" value="UniProtKB-KW"/>
</dbReference>
<dbReference type="Proteomes" id="UP001174136">
    <property type="component" value="Unassembled WGS sequence"/>
</dbReference>
<dbReference type="SUPFAM" id="SSF57924">
    <property type="entry name" value="Inhibitor of apoptosis (IAP) repeat"/>
    <property type="match status" value="3"/>
</dbReference>
<keyword evidence="4" id="KW-0963">Cytoplasm</keyword>
<dbReference type="Pfam" id="PF00653">
    <property type="entry name" value="BIR"/>
    <property type="match status" value="3"/>
</dbReference>
<dbReference type="Gene3D" id="3.30.40.10">
    <property type="entry name" value="Zinc/RING finger domain, C3HC4 (zinc finger)"/>
    <property type="match status" value="1"/>
</dbReference>
<dbReference type="InterPro" id="IPR001841">
    <property type="entry name" value="Znf_RING"/>
</dbReference>
<dbReference type="GO" id="GO:0005634">
    <property type="term" value="C:nucleus"/>
    <property type="evidence" value="ECO:0007669"/>
    <property type="project" value="UniProtKB-SubCell"/>
</dbReference>
<keyword evidence="5" id="KW-0053">Apoptosis</keyword>
<evidence type="ECO:0000313" key="16">
    <source>
        <dbReference type="Proteomes" id="UP001174136"/>
    </source>
</evidence>
<feature type="region of interest" description="Disordered" evidence="12">
    <location>
        <begin position="206"/>
        <end position="228"/>
    </location>
</feature>
<dbReference type="InterPro" id="IPR001315">
    <property type="entry name" value="CARD"/>
</dbReference>
<dbReference type="PANTHER" id="PTHR10044:SF79">
    <property type="entry name" value="BACULOVIRAL IAP REPEAT-CONTAINING PROTEIN 2"/>
    <property type="match status" value="1"/>
</dbReference>
<dbReference type="PROSITE" id="PS50209">
    <property type="entry name" value="CARD"/>
    <property type="match status" value="1"/>
</dbReference>
<dbReference type="Gene3D" id="1.10.1170.10">
    <property type="entry name" value="Inhibitor Of Apoptosis Protein (2mihbC-IAP-1), Chain A"/>
    <property type="match status" value="3"/>
</dbReference>
<dbReference type="PROSITE" id="PS50089">
    <property type="entry name" value="ZF_RING_2"/>
    <property type="match status" value="1"/>
</dbReference>
<evidence type="ECO:0000256" key="6">
    <source>
        <dbReference type="ARBA" id="ARBA00022723"/>
    </source>
</evidence>
<comment type="similarity">
    <text evidence="3">Belongs to the IAP family.</text>
</comment>
<dbReference type="GO" id="GO:0061630">
    <property type="term" value="F:ubiquitin protein ligase activity"/>
    <property type="evidence" value="ECO:0007669"/>
    <property type="project" value="TreeGrafter"/>
</dbReference>
<dbReference type="CDD" id="cd16713">
    <property type="entry name" value="RING-HC_BIRC2_3_7"/>
    <property type="match status" value="1"/>
</dbReference>
<dbReference type="GO" id="GO:0031398">
    <property type="term" value="P:positive regulation of protein ubiquitination"/>
    <property type="evidence" value="ECO:0007669"/>
    <property type="project" value="TreeGrafter"/>
</dbReference>
<dbReference type="FunFam" id="3.30.40.10:FF:000184">
    <property type="entry name" value="Baculoviral IAP repeat containing 2"/>
    <property type="match status" value="1"/>
</dbReference>
<gene>
    <name evidence="15" type="primary">BIRC2</name>
    <name evidence="15" type="ORF">N1851_005804</name>
</gene>
<dbReference type="AlphaFoldDB" id="A0AA47N5L0"/>
<evidence type="ECO:0000256" key="10">
    <source>
        <dbReference type="ARBA" id="ARBA00023242"/>
    </source>
</evidence>
<keyword evidence="9" id="KW-0862">Zinc</keyword>
<dbReference type="Gene3D" id="1.10.8.10">
    <property type="entry name" value="DNA helicase RuvA subunit, C-terminal domain"/>
    <property type="match status" value="1"/>
</dbReference>
<dbReference type="InterPro" id="IPR041933">
    <property type="entry name" value="BIRC2/BIRC3_UBA"/>
</dbReference>
<feature type="domain" description="CARD" evidence="14">
    <location>
        <begin position="565"/>
        <end position="634"/>
    </location>
</feature>
<dbReference type="InterPro" id="IPR050784">
    <property type="entry name" value="IAP"/>
</dbReference>
<keyword evidence="7" id="KW-0677">Repeat</keyword>
<feature type="compositionally biased region" description="Polar residues" evidence="12">
    <location>
        <begin position="653"/>
        <end position="665"/>
    </location>
</feature>
<evidence type="ECO:0000259" key="13">
    <source>
        <dbReference type="PROSITE" id="PS50089"/>
    </source>
</evidence>
<dbReference type="Pfam" id="PF21290">
    <property type="entry name" value="UBA_BIRC2-3"/>
    <property type="match status" value="1"/>
</dbReference>
<dbReference type="FunFam" id="1.10.1170.10:FF:000005">
    <property type="entry name" value="Baculoviral IAP repeat containing 2"/>
    <property type="match status" value="1"/>
</dbReference>
<evidence type="ECO:0000256" key="8">
    <source>
        <dbReference type="ARBA" id="ARBA00022771"/>
    </source>
</evidence>
<dbReference type="SMART" id="SM00238">
    <property type="entry name" value="BIR"/>
    <property type="match status" value="3"/>
</dbReference>
<evidence type="ECO:0000256" key="1">
    <source>
        <dbReference type="ARBA" id="ARBA00004123"/>
    </source>
</evidence>
<dbReference type="SMART" id="SM00184">
    <property type="entry name" value="RING"/>
    <property type="match status" value="1"/>
</dbReference>
<dbReference type="CDD" id="cd14394">
    <property type="entry name" value="UBA_BIRC2_3"/>
    <property type="match status" value="1"/>
</dbReference>
<comment type="subcellular location">
    <subcellularLocation>
        <location evidence="2">Cytoplasm</location>
    </subcellularLocation>
    <subcellularLocation>
        <location evidence="1">Nucleus</location>
    </subcellularLocation>
</comment>
<feature type="region of interest" description="Disordered" evidence="12">
    <location>
        <begin position="630"/>
        <end position="667"/>
    </location>
</feature>
<dbReference type="FunFam" id="1.10.8.10:FF:000066">
    <property type="entry name" value="Baculoviral IAP repeat containing 2"/>
    <property type="match status" value="1"/>
</dbReference>
<dbReference type="SUPFAM" id="SSF47986">
    <property type="entry name" value="DEATH domain"/>
    <property type="match status" value="1"/>
</dbReference>
<dbReference type="GO" id="GO:0043066">
    <property type="term" value="P:negative regulation of apoptotic process"/>
    <property type="evidence" value="ECO:0007669"/>
    <property type="project" value="TreeGrafter"/>
</dbReference>
<evidence type="ECO:0000256" key="9">
    <source>
        <dbReference type="ARBA" id="ARBA00022833"/>
    </source>
</evidence>
<keyword evidence="8 11" id="KW-0863">Zinc-finger</keyword>
<evidence type="ECO:0000256" key="12">
    <source>
        <dbReference type="SAM" id="MobiDB-lite"/>
    </source>
</evidence>
<accession>A0AA47N5L0</accession>
<dbReference type="InterPro" id="IPR011029">
    <property type="entry name" value="DEATH-like_dom_sf"/>
</dbReference>
<feature type="domain" description="RING-type" evidence="13">
    <location>
        <begin position="683"/>
        <end position="718"/>
    </location>
</feature>
<evidence type="ECO:0000256" key="11">
    <source>
        <dbReference type="PROSITE-ProRule" id="PRU00175"/>
    </source>
</evidence>
<dbReference type="GO" id="GO:0005737">
    <property type="term" value="C:cytoplasm"/>
    <property type="evidence" value="ECO:0007669"/>
    <property type="project" value="UniProtKB-SubCell"/>
</dbReference>
<dbReference type="GO" id="GO:0060546">
    <property type="term" value="P:negative regulation of necroptotic process"/>
    <property type="evidence" value="ECO:0007669"/>
    <property type="project" value="TreeGrafter"/>
</dbReference>
<comment type="caution">
    <text evidence="15">The sequence shown here is derived from an EMBL/GenBank/DDBJ whole genome shotgun (WGS) entry which is preliminary data.</text>
</comment>
<dbReference type="Pfam" id="PF13920">
    <property type="entry name" value="zf-C3HC4_3"/>
    <property type="match status" value="1"/>
</dbReference>
<evidence type="ECO:0000259" key="14">
    <source>
        <dbReference type="PROSITE" id="PS50209"/>
    </source>
</evidence>
<evidence type="ECO:0000256" key="3">
    <source>
        <dbReference type="ARBA" id="ARBA00006672"/>
    </source>
</evidence>
<dbReference type="FunFam" id="1.10.1170.10:FF:000002">
    <property type="entry name" value="Baculoviral IAP repeat containing 7"/>
    <property type="match status" value="1"/>
</dbReference>
<dbReference type="GO" id="GO:0043027">
    <property type="term" value="F:cysteine-type endopeptidase inhibitor activity involved in apoptotic process"/>
    <property type="evidence" value="ECO:0007669"/>
    <property type="project" value="TreeGrafter"/>
</dbReference>
<dbReference type="PROSITE" id="PS50143">
    <property type="entry name" value="BIR_REPEAT_2"/>
    <property type="match status" value="3"/>
</dbReference>
<evidence type="ECO:0000256" key="5">
    <source>
        <dbReference type="ARBA" id="ARBA00022703"/>
    </source>
</evidence>
<evidence type="ECO:0000256" key="4">
    <source>
        <dbReference type="ARBA" id="ARBA00022490"/>
    </source>
</evidence>
<dbReference type="InterPro" id="IPR048875">
    <property type="entry name" value="BIRC2-3-like_UBA"/>
</dbReference>
<reference evidence="15" key="1">
    <citation type="journal article" date="2023" name="Front. Mar. Sci.">
        <title>A new Merluccius polli reference genome to investigate the effects of global change in West African waters.</title>
        <authorList>
            <person name="Mateo J.L."/>
            <person name="Blanco-Fernandez C."/>
            <person name="Garcia-Vazquez E."/>
            <person name="Machado-Schiaffino G."/>
        </authorList>
    </citation>
    <scope>NUCLEOTIDE SEQUENCE</scope>
    <source>
        <strain evidence="15">C29</strain>
        <tissue evidence="15">Fin</tissue>
    </source>
</reference>
<name>A0AA47N5L0_MERPO</name>
<dbReference type="EMBL" id="JAOPHQ010000922">
    <property type="protein sequence ID" value="KAK0152669.1"/>
    <property type="molecule type" value="Genomic_DNA"/>
</dbReference>
<dbReference type="InterPro" id="IPR013083">
    <property type="entry name" value="Znf_RING/FYVE/PHD"/>
</dbReference>
<evidence type="ECO:0000256" key="2">
    <source>
        <dbReference type="ARBA" id="ARBA00004496"/>
    </source>
</evidence>
<proteinExistence type="inferred from homology"/>
<organism evidence="15 16">
    <name type="scientific">Merluccius polli</name>
    <name type="common">Benguela hake</name>
    <name type="synonym">Merluccius cadenati</name>
    <dbReference type="NCBI Taxonomy" id="89951"/>
    <lineage>
        <taxon>Eukaryota</taxon>
        <taxon>Metazoa</taxon>
        <taxon>Chordata</taxon>
        <taxon>Craniata</taxon>
        <taxon>Vertebrata</taxon>
        <taxon>Euteleostomi</taxon>
        <taxon>Actinopterygii</taxon>
        <taxon>Neopterygii</taxon>
        <taxon>Teleostei</taxon>
        <taxon>Neoteleostei</taxon>
        <taxon>Acanthomorphata</taxon>
        <taxon>Zeiogadaria</taxon>
        <taxon>Gadariae</taxon>
        <taxon>Gadiformes</taxon>
        <taxon>Gadoidei</taxon>
        <taxon>Merlucciidae</taxon>
        <taxon>Merluccius</taxon>
    </lineage>
</organism>
<keyword evidence="6" id="KW-0479">Metal-binding</keyword>
<keyword evidence="16" id="KW-1185">Reference proteome</keyword>
<dbReference type="GO" id="GO:0051726">
    <property type="term" value="P:regulation of cell cycle"/>
    <property type="evidence" value="ECO:0007669"/>
    <property type="project" value="TreeGrafter"/>
</dbReference>
<dbReference type="InterPro" id="IPR001370">
    <property type="entry name" value="BIR_rpt"/>
</dbReference>
<sequence>METLLELKNNQFLMALCRSGPPPDLQYDNSSGTLLLRLLSSSFHPLLLSSSSPLLPLPFLNCSICFSHSRCNFVSSSASRRFARFPASGVTERSLARAGWFYTGVGSRVQCFKCNVTAEGWQAGDCPTEKHRQLSPSCSFIQSLPSTANLLSSSHSAFSPLRSAPVLLPLSAPGPAAVPAPNPPAPSQGEEPAVYLNIGFSAPPPSSPLASRGVEDMSHQRPPVCHNPSMRREQERLDSFHAWTLSIITPGELAKAGFYFLGQGDRVACFSCGGQLSNWEPGDRAVSEHQRHYPNCRFVRGDRADNVSLPASAAPGPGAPAGGPWQLSGAAVVVASGLSNVSNPGMQQNEDRLLTFVNWPSRIPVRPDQLAKAGFYYVGRNDDVKCFCCDGGLRCWESGDDPWVEHAKWFPRCEYLLQEKGQEFVHQIQARFPRLFEQLLTSGDSSSREFVDPPGAQALFQISTEMILHKSVPLQFIFLNPINRCVVVHVGPGEERSEDTVMMNTPVIKSALEMGFERSLVKQTVQSKILTSGENYKTVQELVSDLLSAEDQKREEEREMVAEAMASDGFTFLKRHQTALVQRLKSVESVLEHLREQNRLRNTAASSPCPAARSRQARLLELVLSKGQRGRRALSQLDPEERRAPAQRPHGYTQANEAVSPSQDLSELPMEEQLRRLQEERTCKVCMDKEVNIVFIPCGHLVVCKECAPSLRKCPICRGLVKGTVRTFLS</sequence>
<dbReference type="CDD" id="cd00022">
    <property type="entry name" value="BIR"/>
    <property type="match status" value="3"/>
</dbReference>